<dbReference type="CDD" id="cd00075">
    <property type="entry name" value="HATPase"/>
    <property type="match status" value="1"/>
</dbReference>
<dbReference type="SUPFAM" id="SSF158472">
    <property type="entry name" value="HAMP domain-like"/>
    <property type="match status" value="1"/>
</dbReference>
<dbReference type="Gene3D" id="6.10.340.10">
    <property type="match status" value="1"/>
</dbReference>
<keyword evidence="9" id="KW-1133">Transmembrane helix</keyword>
<evidence type="ECO:0000256" key="6">
    <source>
        <dbReference type="ARBA" id="ARBA00022777"/>
    </source>
</evidence>
<evidence type="ECO:0000256" key="1">
    <source>
        <dbReference type="ARBA" id="ARBA00000085"/>
    </source>
</evidence>
<keyword evidence="7" id="KW-0067">ATP-binding</keyword>
<dbReference type="SUPFAM" id="SSF55874">
    <property type="entry name" value="ATPase domain of HSP90 chaperone/DNA topoisomerase II/histidine kinase"/>
    <property type="match status" value="1"/>
</dbReference>
<evidence type="ECO:0000256" key="2">
    <source>
        <dbReference type="ARBA" id="ARBA00012438"/>
    </source>
</evidence>
<dbReference type="PANTHER" id="PTHR44936">
    <property type="entry name" value="SENSOR PROTEIN CREC"/>
    <property type="match status" value="1"/>
</dbReference>
<dbReference type="GO" id="GO:0004673">
    <property type="term" value="F:protein histidine kinase activity"/>
    <property type="evidence" value="ECO:0007669"/>
    <property type="project" value="UniProtKB-EC"/>
</dbReference>
<keyword evidence="3" id="KW-0597">Phosphoprotein</keyword>
<dbReference type="EC" id="2.7.13.3" evidence="2"/>
<evidence type="ECO:0000256" key="5">
    <source>
        <dbReference type="ARBA" id="ARBA00022741"/>
    </source>
</evidence>
<evidence type="ECO:0000259" key="10">
    <source>
        <dbReference type="PROSITE" id="PS50109"/>
    </source>
</evidence>
<dbReference type="InterPro" id="IPR036890">
    <property type="entry name" value="HATPase_C_sf"/>
</dbReference>
<keyword evidence="4" id="KW-0808">Transferase</keyword>
<dbReference type="InterPro" id="IPR050980">
    <property type="entry name" value="2C_sensor_his_kinase"/>
</dbReference>
<dbReference type="PROSITE" id="PS50885">
    <property type="entry name" value="HAMP"/>
    <property type="match status" value="1"/>
</dbReference>
<keyword evidence="9" id="KW-0812">Transmembrane</keyword>
<name>A0A345E4M1_9EURY</name>
<keyword evidence="6 12" id="KW-0418">Kinase</keyword>
<dbReference type="GO" id="GO:0016020">
    <property type="term" value="C:membrane"/>
    <property type="evidence" value="ECO:0007669"/>
    <property type="project" value="InterPro"/>
</dbReference>
<keyword evidence="8" id="KW-0807">Transducer</keyword>
<feature type="transmembrane region" description="Helical" evidence="9">
    <location>
        <begin position="306"/>
        <end position="327"/>
    </location>
</feature>
<dbReference type="Proteomes" id="UP000253273">
    <property type="component" value="Chromosome"/>
</dbReference>
<dbReference type="InterPro" id="IPR003594">
    <property type="entry name" value="HATPase_dom"/>
</dbReference>
<dbReference type="EMBL" id="CP031150">
    <property type="protein sequence ID" value="AXG07143.1"/>
    <property type="molecule type" value="Genomic_DNA"/>
</dbReference>
<accession>A0A345E4M1</accession>
<evidence type="ECO:0000256" key="7">
    <source>
        <dbReference type="ARBA" id="ARBA00022840"/>
    </source>
</evidence>
<dbReference type="Pfam" id="PF02518">
    <property type="entry name" value="HATPase_c"/>
    <property type="match status" value="1"/>
</dbReference>
<evidence type="ECO:0000313" key="13">
    <source>
        <dbReference type="Proteomes" id="UP000253273"/>
    </source>
</evidence>
<comment type="catalytic activity">
    <reaction evidence="1">
        <text>ATP + protein L-histidine = ADP + protein N-phospho-L-histidine.</text>
        <dbReference type="EC" id="2.7.13.3"/>
    </reaction>
</comment>
<dbReference type="AlphaFoldDB" id="A0A345E4M1"/>
<evidence type="ECO:0000256" key="8">
    <source>
        <dbReference type="ARBA" id="ARBA00023224"/>
    </source>
</evidence>
<evidence type="ECO:0000313" key="12">
    <source>
        <dbReference type="EMBL" id="AXG07143.1"/>
    </source>
</evidence>
<feature type="domain" description="HAMP" evidence="11">
    <location>
        <begin position="329"/>
        <end position="379"/>
    </location>
</feature>
<dbReference type="CDD" id="cd06225">
    <property type="entry name" value="HAMP"/>
    <property type="match status" value="1"/>
</dbReference>
<dbReference type="PROSITE" id="PS50109">
    <property type="entry name" value="HIS_KIN"/>
    <property type="match status" value="1"/>
</dbReference>
<dbReference type="InterPro" id="IPR003660">
    <property type="entry name" value="HAMP_dom"/>
</dbReference>
<keyword evidence="5" id="KW-0547">Nucleotide-binding</keyword>
<evidence type="ECO:0000259" key="11">
    <source>
        <dbReference type="PROSITE" id="PS50885"/>
    </source>
</evidence>
<sequence length="638" mass="69461">MDSKGLLPEKIRSRYAVKLFAVSLLITAAIVAGGTAIASQVSDRVTNEQLDSVEANAELEAESLARWFEGEQESIRLLSSHRGIDPSNRTRTERTLARELDRTSDELVGLHVVERPTEQPSNGTTERIVASSDGLAGEPLSATEIDWGQTVSGEEVAFQFDNTTETLVSWVYLDAGNMSVAIASPTPDGDHVLIGEYHPSTRVAAAADATNDTSTVVLGGVSGYVMFEENSPNEFRPYKGESTVTEVESRIEERPNQFAPISGAQLDGTEVRGYHSVPSDGVNWVVVKEVPRSTALAVTNQVQTDLTVLIGLTAVGFLLISGMIHFGPIRSIKRLSRQAEAVAEGDLTAEIPDGNRIDEVGQLRASLHRTKAYIETITEQAEKIARREFDDSALDEEIPGPVGEAMADMRDDLERFIEERKQREQRLEVFNRLLRHNLRNRLDVIRSHTEQLADRTDGDDAEAVLAATDRLASIGTRARRIDRLMARDPDPTVVDLTSMVPSLLSQITSDDVTVDTEFPSTATLRTDAEILRTTLISPLENAVKYAESSVTVSIAPAPDREGHKIAISDDGPGIPAVELESLAAGTETSLQHGRGLGLWQLRWGVDALGGDLSFETDDGTTVNITLADLTDQTETETE</sequence>
<dbReference type="Gene3D" id="3.30.565.10">
    <property type="entry name" value="Histidine kinase-like ATPase, C-terminal domain"/>
    <property type="match status" value="1"/>
</dbReference>
<dbReference type="SMART" id="SM00387">
    <property type="entry name" value="HATPase_c"/>
    <property type="match status" value="1"/>
</dbReference>
<keyword evidence="13" id="KW-1185">Reference proteome</keyword>
<evidence type="ECO:0000256" key="9">
    <source>
        <dbReference type="SAM" id="Phobius"/>
    </source>
</evidence>
<dbReference type="SMART" id="SM00304">
    <property type="entry name" value="HAMP"/>
    <property type="match status" value="1"/>
</dbReference>
<evidence type="ECO:0000256" key="3">
    <source>
        <dbReference type="ARBA" id="ARBA00022553"/>
    </source>
</evidence>
<dbReference type="GO" id="GO:0005524">
    <property type="term" value="F:ATP binding"/>
    <property type="evidence" value="ECO:0007669"/>
    <property type="project" value="UniProtKB-KW"/>
</dbReference>
<proteinExistence type="predicted"/>
<dbReference type="PANTHER" id="PTHR44936:SF10">
    <property type="entry name" value="SENSOR PROTEIN RSTB"/>
    <property type="match status" value="1"/>
</dbReference>
<reference evidence="12 13" key="1">
    <citation type="submission" date="2018-07" db="EMBL/GenBank/DDBJ databases">
        <title>Genome sequences of Haloplanus sp. CBA1113.</title>
        <authorList>
            <person name="Kim Y.B."/>
            <person name="Roh S.W."/>
        </authorList>
    </citation>
    <scope>NUCLEOTIDE SEQUENCE [LARGE SCALE GENOMIC DNA]</scope>
    <source>
        <strain evidence="12 13">CBA1113</strain>
    </source>
</reference>
<dbReference type="KEGG" id="haj:DU500_12310"/>
<evidence type="ECO:0000256" key="4">
    <source>
        <dbReference type="ARBA" id="ARBA00022679"/>
    </source>
</evidence>
<organism evidence="12 13">
    <name type="scientific">Haloplanus rubicundus</name>
    <dbReference type="NCBI Taxonomy" id="1547898"/>
    <lineage>
        <taxon>Archaea</taxon>
        <taxon>Methanobacteriati</taxon>
        <taxon>Methanobacteriota</taxon>
        <taxon>Stenosarchaea group</taxon>
        <taxon>Halobacteria</taxon>
        <taxon>Halobacteriales</taxon>
        <taxon>Haloferacaceae</taxon>
        <taxon>Haloplanus</taxon>
    </lineage>
</organism>
<dbReference type="Pfam" id="PF00672">
    <property type="entry name" value="HAMP"/>
    <property type="match status" value="1"/>
</dbReference>
<dbReference type="GO" id="GO:0007165">
    <property type="term" value="P:signal transduction"/>
    <property type="evidence" value="ECO:0007669"/>
    <property type="project" value="UniProtKB-KW"/>
</dbReference>
<dbReference type="InterPro" id="IPR005467">
    <property type="entry name" value="His_kinase_dom"/>
</dbReference>
<protein>
    <recommendedName>
        <fullName evidence="2">histidine kinase</fullName>
        <ecNumber evidence="2">2.7.13.3</ecNumber>
    </recommendedName>
</protein>
<keyword evidence="9" id="KW-0472">Membrane</keyword>
<gene>
    <name evidence="12" type="ORF">DU500_12310</name>
</gene>
<feature type="domain" description="Histidine kinase" evidence="10">
    <location>
        <begin position="433"/>
        <end position="630"/>
    </location>
</feature>